<reference evidence="9 10" key="1">
    <citation type="submission" date="2022-04" db="EMBL/GenBank/DDBJ databases">
        <title>Complete genome of Methanothermobacter tenebrarum strain RMAS.</title>
        <authorList>
            <person name="Nakamura K."/>
            <person name="Oshima K."/>
            <person name="Hattori M."/>
            <person name="Kamagata Y."/>
            <person name="Takamizawa K."/>
        </authorList>
    </citation>
    <scope>NUCLEOTIDE SEQUENCE [LARGE SCALE GENOMIC DNA]</scope>
    <source>
        <strain evidence="9 10">RMAS</strain>
    </source>
</reference>
<accession>A0ABM7YD96</accession>
<feature type="transmembrane region" description="Helical" evidence="6">
    <location>
        <begin position="163"/>
        <end position="196"/>
    </location>
</feature>
<organism evidence="9 10">
    <name type="scientific">Methanothermobacter tenebrarum</name>
    <dbReference type="NCBI Taxonomy" id="680118"/>
    <lineage>
        <taxon>Archaea</taxon>
        <taxon>Methanobacteriati</taxon>
        <taxon>Methanobacteriota</taxon>
        <taxon>Methanomada group</taxon>
        <taxon>Methanobacteria</taxon>
        <taxon>Methanobacteriales</taxon>
        <taxon>Methanobacteriaceae</taxon>
        <taxon>Methanothermobacter</taxon>
    </lineage>
</organism>
<dbReference type="EMBL" id="AP025698">
    <property type="protein sequence ID" value="BDH79370.1"/>
    <property type="molecule type" value="Genomic_DNA"/>
</dbReference>
<feature type="domain" description="Peptidase A24A-predicted C-terminal archaea" evidence="8">
    <location>
        <begin position="237"/>
        <end position="344"/>
    </location>
</feature>
<evidence type="ECO:0000256" key="5">
    <source>
        <dbReference type="ARBA" id="ARBA00023136"/>
    </source>
</evidence>
<keyword evidence="2" id="KW-1003">Cell membrane</keyword>
<feature type="transmembrane region" description="Helical" evidence="6">
    <location>
        <begin position="55"/>
        <end position="74"/>
    </location>
</feature>
<dbReference type="Gene3D" id="1.20.120.1220">
    <property type="match status" value="1"/>
</dbReference>
<dbReference type="GeneID" id="71965268"/>
<evidence type="ECO:0000313" key="10">
    <source>
        <dbReference type="Proteomes" id="UP000831817"/>
    </source>
</evidence>
<name>A0ABM7YD96_9EURY</name>
<gene>
    <name evidence="9" type="ORF">MTTB_07490</name>
</gene>
<evidence type="ECO:0000256" key="6">
    <source>
        <dbReference type="SAM" id="Phobius"/>
    </source>
</evidence>
<feature type="transmembrane region" description="Helical" evidence="6">
    <location>
        <begin position="86"/>
        <end position="105"/>
    </location>
</feature>
<feature type="transmembrane region" description="Helical" evidence="6">
    <location>
        <begin position="117"/>
        <end position="143"/>
    </location>
</feature>
<feature type="transmembrane region" description="Helical" evidence="6">
    <location>
        <begin position="230"/>
        <end position="247"/>
    </location>
</feature>
<feature type="domain" description="Prepilin type IV endopeptidase peptidase" evidence="7">
    <location>
        <begin position="9"/>
        <end position="132"/>
    </location>
</feature>
<evidence type="ECO:0000313" key="9">
    <source>
        <dbReference type="EMBL" id="BDH79370.1"/>
    </source>
</evidence>
<evidence type="ECO:0000256" key="1">
    <source>
        <dbReference type="ARBA" id="ARBA00004651"/>
    </source>
</evidence>
<protein>
    <recommendedName>
        <fullName evidence="11">Prepilin peptidase</fullName>
    </recommendedName>
</protein>
<dbReference type="InterPro" id="IPR009639">
    <property type="entry name" value="Pept_A24A_C_arc"/>
</dbReference>
<keyword evidence="10" id="KW-1185">Reference proteome</keyword>
<dbReference type="RefSeq" id="WP_248565188.1">
    <property type="nucleotide sequence ID" value="NZ_AP025698.1"/>
</dbReference>
<keyword evidence="3 6" id="KW-0812">Transmembrane</keyword>
<dbReference type="InterPro" id="IPR000045">
    <property type="entry name" value="Prepilin_IV_endopep_pep"/>
</dbReference>
<dbReference type="PANTHER" id="PTHR36506:SF1">
    <property type="entry name" value="PREFLAGELLIN PEPTIDASE"/>
    <property type="match status" value="1"/>
</dbReference>
<feature type="transmembrane region" description="Helical" evidence="6">
    <location>
        <begin position="351"/>
        <end position="373"/>
    </location>
</feature>
<keyword evidence="5 6" id="KW-0472">Membrane</keyword>
<dbReference type="PANTHER" id="PTHR36506">
    <property type="entry name" value="PREFLAGELLIN PEPTIDASE"/>
    <property type="match status" value="1"/>
</dbReference>
<comment type="subcellular location">
    <subcellularLocation>
        <location evidence="1">Cell membrane</location>
        <topology evidence="1">Multi-pass membrane protein</topology>
    </subcellularLocation>
</comment>
<evidence type="ECO:0000256" key="3">
    <source>
        <dbReference type="ARBA" id="ARBA00022692"/>
    </source>
</evidence>
<dbReference type="Pfam" id="PF06819">
    <property type="entry name" value="Arc_PepC"/>
    <property type="match status" value="1"/>
</dbReference>
<evidence type="ECO:0000259" key="8">
    <source>
        <dbReference type="Pfam" id="PF06819"/>
    </source>
</evidence>
<evidence type="ECO:0008006" key="11">
    <source>
        <dbReference type="Google" id="ProtNLM"/>
    </source>
</evidence>
<evidence type="ECO:0000256" key="2">
    <source>
        <dbReference type="ARBA" id="ARBA00022475"/>
    </source>
</evidence>
<feature type="transmembrane region" description="Helical" evidence="6">
    <location>
        <begin position="27"/>
        <end position="48"/>
    </location>
</feature>
<evidence type="ECO:0000256" key="4">
    <source>
        <dbReference type="ARBA" id="ARBA00022989"/>
    </source>
</evidence>
<proteinExistence type="predicted"/>
<dbReference type="InterPro" id="IPR052218">
    <property type="entry name" value="Preflagellin_Peptidase"/>
</dbReference>
<dbReference type="Pfam" id="PF01478">
    <property type="entry name" value="Peptidase_A24"/>
    <property type="match status" value="1"/>
</dbReference>
<sequence>MYPILPVLVAFLASIYAAYSDLKEGIIPNRLTFPLIGLGILLDAVFAYQIGDPMFFVYALIFTGMIFLVCYIFWRLGAWAGGDVKLFTGLAALLPFQPALIRYSIMGVSFPIIASYPFPLTLIINSILGILPFLIVFVFYITFKYKRHLLEELLEPIREYKTSLILALVITSAITLTLVITSILSLQIIILAFIIIYIITMMISKLPMKPKILLVSAITLYSIYQNPKLTITGIVTLWASIIILQVIRKLLGKVAKEALQDEITVKDLKEGMILAHKLYKKNGKYYFDEKKLLGKDQRSRKDRQPQSLSPGKPVLTSMAAGLSKDDIKLLVELAEKGEIPEKIRTKKGVPFAPAISVGLIISLLIGDLPMLLLKILTITRTAP</sequence>
<evidence type="ECO:0000259" key="7">
    <source>
        <dbReference type="Pfam" id="PF01478"/>
    </source>
</evidence>
<keyword evidence="4 6" id="KW-1133">Transmembrane helix</keyword>
<dbReference type="Proteomes" id="UP000831817">
    <property type="component" value="Chromosome"/>
</dbReference>